<evidence type="ECO:0000313" key="2">
    <source>
        <dbReference type="EMBL" id="PJF37227.1"/>
    </source>
</evidence>
<dbReference type="GO" id="GO:0004177">
    <property type="term" value="F:aminopeptidase activity"/>
    <property type="evidence" value="ECO:0007669"/>
    <property type="project" value="TreeGrafter"/>
</dbReference>
<protein>
    <submittedName>
        <fullName evidence="2">Peptidase S58</fullName>
    </submittedName>
</protein>
<dbReference type="InterPro" id="IPR016117">
    <property type="entry name" value="ArgJ-like_dom_sf"/>
</dbReference>
<comment type="similarity">
    <text evidence="1">Belongs to the peptidase S58 family.</text>
</comment>
<reference evidence="2 3" key="1">
    <citation type="submission" date="2017-11" db="EMBL/GenBank/DDBJ databases">
        <title>Evolution of Phototrophy in the Chloroflexi Phylum Driven by Horizontal Gene Transfer.</title>
        <authorList>
            <person name="Ward L.M."/>
            <person name="Hemp J."/>
            <person name="Shih P.M."/>
            <person name="Mcglynn S.E."/>
            <person name="Fischer W."/>
        </authorList>
    </citation>
    <scope>NUCLEOTIDE SEQUENCE [LARGE SCALE GENOMIC DNA]</scope>
    <source>
        <strain evidence="2">JP3_13</strain>
    </source>
</reference>
<dbReference type="SUPFAM" id="SSF56266">
    <property type="entry name" value="DmpA/ArgJ-like"/>
    <property type="match status" value="1"/>
</dbReference>
<proteinExistence type="inferred from homology"/>
<evidence type="ECO:0000313" key="3">
    <source>
        <dbReference type="Proteomes" id="UP000229681"/>
    </source>
</evidence>
<comment type="caution">
    <text evidence="2">The sequence shown here is derived from an EMBL/GenBank/DDBJ whole genome shotgun (WGS) entry which is preliminary data.</text>
</comment>
<dbReference type="PANTHER" id="PTHR36512:SF3">
    <property type="entry name" value="BLR5678 PROTEIN"/>
    <property type="match status" value="1"/>
</dbReference>
<dbReference type="CDD" id="cd02252">
    <property type="entry name" value="nylC_like"/>
    <property type="match status" value="1"/>
</dbReference>
<dbReference type="InterPro" id="IPR005321">
    <property type="entry name" value="Peptidase_S58_DmpA"/>
</dbReference>
<dbReference type="EMBL" id="PGTM01000009">
    <property type="protein sequence ID" value="PJF37227.1"/>
    <property type="molecule type" value="Genomic_DNA"/>
</dbReference>
<dbReference type="Proteomes" id="UP000229681">
    <property type="component" value="Unassembled WGS sequence"/>
</dbReference>
<accession>A0A2M8PI50</accession>
<sequence>MLTNETLTAVQGIQVGHATDREAITGCTVILCPPQTLGSVDQRGSAPGTRETDLLHPDKLVQHVNAIVLAGGSAYGLAAVDGVMRYLEERGVGYPTAAGVVPIVPAAILFDLDIGRAERRPDAAMGYAACQAASTAPVLQGSVGAGTGAVVNRMMGLKNATKGGIGSAALQLGNGLIVAALIAVNALGDVVDEEGRIIAGAHQDGKFVGALNLLQLHNSVPPTNTLIGVVATNARLSKADLKTVAAAAHDGIAQAIRPAHTPFDGDTIFSLATGQVEANLLTVNAFAAQVTATAIRNAVRQAESLGGVPALRDLL</sequence>
<dbReference type="Pfam" id="PF03576">
    <property type="entry name" value="Peptidase_S58"/>
    <property type="match status" value="1"/>
</dbReference>
<evidence type="ECO:0000256" key="1">
    <source>
        <dbReference type="ARBA" id="ARBA00007068"/>
    </source>
</evidence>
<dbReference type="AlphaFoldDB" id="A0A2M8PI50"/>
<dbReference type="Gene3D" id="3.60.70.12">
    <property type="entry name" value="L-amino peptidase D-ALA esterase/amidase"/>
    <property type="match status" value="1"/>
</dbReference>
<organism evidence="2 3">
    <name type="scientific">Candidatus Thermofonsia Clade 1 bacterium</name>
    <dbReference type="NCBI Taxonomy" id="2364210"/>
    <lineage>
        <taxon>Bacteria</taxon>
        <taxon>Bacillati</taxon>
        <taxon>Chloroflexota</taxon>
        <taxon>Candidatus Thermofontia</taxon>
        <taxon>Candidatus Thermofonsia Clade 1</taxon>
    </lineage>
</organism>
<dbReference type="PANTHER" id="PTHR36512">
    <property type="entry name" value="D-AMINOPEPTIDASE"/>
    <property type="match status" value="1"/>
</dbReference>
<gene>
    <name evidence="2" type="ORF">CUN49_01310</name>
</gene>
<name>A0A2M8PI50_9CHLR</name>